<reference evidence="6 7" key="1">
    <citation type="submission" date="2017-11" db="EMBL/GenBank/DDBJ databases">
        <title>Comparitive Functional Genomics of Dry Heat Resistant strains isolated from the Viking Spacecraft.</title>
        <authorList>
            <person name="Seuylemezian A."/>
            <person name="Cooper K."/>
            <person name="Vaishampayan P."/>
        </authorList>
    </citation>
    <scope>NUCLEOTIDE SEQUENCE [LARGE SCALE GENOMIC DNA]</scope>
    <source>
        <strain evidence="6 7">V1-29</strain>
    </source>
</reference>
<organism evidence="6 7">
    <name type="scientific">Peribacillus deserti</name>
    <dbReference type="NCBI Taxonomy" id="673318"/>
    <lineage>
        <taxon>Bacteria</taxon>
        <taxon>Bacillati</taxon>
        <taxon>Bacillota</taxon>
        <taxon>Bacilli</taxon>
        <taxon>Bacillales</taxon>
        <taxon>Bacillaceae</taxon>
        <taxon>Peribacillus</taxon>
    </lineage>
</organism>
<protein>
    <submittedName>
        <fullName evidence="6">MurR/RpiR family transcriptional regulator</fullName>
    </submittedName>
</protein>
<dbReference type="InterPro" id="IPR046348">
    <property type="entry name" value="SIS_dom_sf"/>
</dbReference>
<accession>A0A2N5M8R0</accession>
<sequence length="280" mass="30977">MDSLTFHALLKSKFDSLSAGQKKVALYLSKHLEEAAFLTAFQLGRKVDVSETTVIRLTYALGCEGYTDMQARIQQQLLQTTAFSGSLLTSSDETDVYSKMIKKEIHVLNNLLEHLDEQLIRKAADALLQADQVLIAGYRASFAAACWFSHTISMLRGNVVLSSPAGDFYEKFNSLTNESVVFIFSLPRYARESLEMAQCAVDRGITLISVTDRLLSPVGRISSLALTTEEDAKAAPNSIASAISLAELIIQGIYQRAPKSVLAHQQQLEELYSKQDIFIE</sequence>
<dbReference type="GO" id="GO:0003700">
    <property type="term" value="F:DNA-binding transcription factor activity"/>
    <property type="evidence" value="ECO:0007669"/>
    <property type="project" value="InterPro"/>
</dbReference>
<dbReference type="SUPFAM" id="SSF46689">
    <property type="entry name" value="Homeodomain-like"/>
    <property type="match status" value="1"/>
</dbReference>
<evidence type="ECO:0000313" key="7">
    <source>
        <dbReference type="Proteomes" id="UP000234748"/>
    </source>
</evidence>
<dbReference type="InterPro" id="IPR047640">
    <property type="entry name" value="RpiR-like"/>
</dbReference>
<dbReference type="InterPro" id="IPR000281">
    <property type="entry name" value="HTH_RpiR"/>
</dbReference>
<dbReference type="Gene3D" id="1.10.10.10">
    <property type="entry name" value="Winged helix-like DNA-binding domain superfamily/Winged helix DNA-binding domain"/>
    <property type="match status" value="1"/>
</dbReference>
<evidence type="ECO:0000256" key="1">
    <source>
        <dbReference type="ARBA" id="ARBA00023015"/>
    </source>
</evidence>
<comment type="caution">
    <text evidence="6">The sequence shown here is derived from an EMBL/GenBank/DDBJ whole genome shotgun (WGS) entry which is preliminary data.</text>
</comment>
<dbReference type="OrthoDB" id="2930at2"/>
<name>A0A2N5M8R0_9BACI</name>
<dbReference type="Pfam" id="PF01418">
    <property type="entry name" value="HTH_6"/>
    <property type="match status" value="1"/>
</dbReference>
<feature type="domain" description="HTH rpiR-type" evidence="4">
    <location>
        <begin position="4"/>
        <end position="80"/>
    </location>
</feature>
<dbReference type="Proteomes" id="UP000234748">
    <property type="component" value="Unassembled WGS sequence"/>
</dbReference>
<dbReference type="InterPro" id="IPR009057">
    <property type="entry name" value="Homeodomain-like_sf"/>
</dbReference>
<dbReference type="GO" id="GO:1901135">
    <property type="term" value="P:carbohydrate derivative metabolic process"/>
    <property type="evidence" value="ECO:0007669"/>
    <property type="project" value="InterPro"/>
</dbReference>
<dbReference type="CDD" id="cd05013">
    <property type="entry name" value="SIS_RpiR"/>
    <property type="match status" value="1"/>
</dbReference>
<evidence type="ECO:0000313" key="6">
    <source>
        <dbReference type="EMBL" id="PLT30751.1"/>
    </source>
</evidence>
<evidence type="ECO:0000256" key="2">
    <source>
        <dbReference type="ARBA" id="ARBA00023125"/>
    </source>
</evidence>
<dbReference type="Pfam" id="PF01380">
    <property type="entry name" value="SIS"/>
    <property type="match status" value="1"/>
</dbReference>
<dbReference type="PANTHER" id="PTHR30514:SF18">
    <property type="entry name" value="RPIR-FAMILY TRANSCRIPTIONAL REGULATOR"/>
    <property type="match status" value="1"/>
</dbReference>
<evidence type="ECO:0000259" key="4">
    <source>
        <dbReference type="PROSITE" id="PS51071"/>
    </source>
</evidence>
<dbReference type="InterPro" id="IPR001347">
    <property type="entry name" value="SIS_dom"/>
</dbReference>
<feature type="domain" description="SIS" evidence="5">
    <location>
        <begin position="123"/>
        <end position="259"/>
    </location>
</feature>
<dbReference type="AlphaFoldDB" id="A0A2N5M8R0"/>
<dbReference type="PANTHER" id="PTHR30514">
    <property type="entry name" value="GLUCOKINASE"/>
    <property type="match status" value="1"/>
</dbReference>
<keyword evidence="3" id="KW-0804">Transcription</keyword>
<dbReference type="Gene3D" id="3.40.50.10490">
    <property type="entry name" value="Glucose-6-phosphate isomerase like protein, domain 1"/>
    <property type="match status" value="1"/>
</dbReference>
<gene>
    <name evidence="6" type="ORF">CUU66_06245</name>
</gene>
<dbReference type="GO" id="GO:0003677">
    <property type="term" value="F:DNA binding"/>
    <property type="evidence" value="ECO:0007669"/>
    <property type="project" value="UniProtKB-KW"/>
</dbReference>
<dbReference type="RefSeq" id="WP_101640817.1">
    <property type="nucleotide sequence ID" value="NZ_PGUY01000017.1"/>
</dbReference>
<evidence type="ECO:0000259" key="5">
    <source>
        <dbReference type="PROSITE" id="PS51464"/>
    </source>
</evidence>
<dbReference type="InterPro" id="IPR036388">
    <property type="entry name" value="WH-like_DNA-bd_sf"/>
</dbReference>
<dbReference type="GO" id="GO:0097367">
    <property type="term" value="F:carbohydrate derivative binding"/>
    <property type="evidence" value="ECO:0007669"/>
    <property type="project" value="InterPro"/>
</dbReference>
<evidence type="ECO:0000256" key="3">
    <source>
        <dbReference type="ARBA" id="ARBA00023163"/>
    </source>
</evidence>
<keyword evidence="2" id="KW-0238">DNA-binding</keyword>
<keyword evidence="7" id="KW-1185">Reference proteome</keyword>
<dbReference type="PROSITE" id="PS51071">
    <property type="entry name" value="HTH_RPIR"/>
    <property type="match status" value="1"/>
</dbReference>
<proteinExistence type="predicted"/>
<dbReference type="InterPro" id="IPR035472">
    <property type="entry name" value="RpiR-like_SIS"/>
</dbReference>
<dbReference type="SUPFAM" id="SSF53697">
    <property type="entry name" value="SIS domain"/>
    <property type="match status" value="1"/>
</dbReference>
<dbReference type="PROSITE" id="PS51464">
    <property type="entry name" value="SIS"/>
    <property type="match status" value="1"/>
</dbReference>
<keyword evidence="1" id="KW-0805">Transcription regulation</keyword>
<dbReference type="EMBL" id="PGUY01000017">
    <property type="protein sequence ID" value="PLT30751.1"/>
    <property type="molecule type" value="Genomic_DNA"/>
</dbReference>